<dbReference type="PROSITE" id="PS51683">
    <property type="entry name" value="SAM_OMT_II"/>
    <property type="match status" value="1"/>
</dbReference>
<dbReference type="InterPro" id="IPR029063">
    <property type="entry name" value="SAM-dependent_MTases_sf"/>
</dbReference>
<reference evidence="6" key="1">
    <citation type="submission" date="2021-05" db="EMBL/GenBank/DDBJ databases">
        <title>Genome of Sphingobium sp. strain.</title>
        <authorList>
            <person name="Fan R."/>
        </authorList>
    </citation>
    <scope>NUCLEOTIDE SEQUENCE</scope>
    <source>
        <strain evidence="6">H33</strain>
    </source>
</reference>
<dbReference type="AlphaFoldDB" id="A0A9X1DAL5"/>
<dbReference type="GO" id="GO:0008171">
    <property type="term" value="F:O-methyltransferase activity"/>
    <property type="evidence" value="ECO:0007669"/>
    <property type="project" value="InterPro"/>
</dbReference>
<dbReference type="PANTHER" id="PTHR43712">
    <property type="entry name" value="PUTATIVE (AFU_ORTHOLOGUE AFUA_4G14580)-RELATED"/>
    <property type="match status" value="1"/>
</dbReference>
<evidence type="ECO:0000256" key="3">
    <source>
        <dbReference type="ARBA" id="ARBA00022691"/>
    </source>
</evidence>
<dbReference type="InterPro" id="IPR016461">
    <property type="entry name" value="COMT-like"/>
</dbReference>
<keyword evidence="3" id="KW-0949">S-adenosyl-L-methionine</keyword>
<feature type="domain" description="O-methyltransferase dimerisation" evidence="5">
    <location>
        <begin position="27"/>
        <end position="92"/>
    </location>
</feature>
<evidence type="ECO:0000256" key="1">
    <source>
        <dbReference type="ARBA" id="ARBA00022603"/>
    </source>
</evidence>
<dbReference type="PANTHER" id="PTHR43712:SF2">
    <property type="entry name" value="O-METHYLTRANSFERASE CICE"/>
    <property type="match status" value="1"/>
</dbReference>
<dbReference type="CDD" id="cd02440">
    <property type="entry name" value="AdoMet_MTases"/>
    <property type="match status" value="1"/>
</dbReference>
<name>A0A9X1DAL5_9SPHN</name>
<dbReference type="EMBL" id="JAHGAW010000003">
    <property type="protein sequence ID" value="MBT2186461.1"/>
    <property type="molecule type" value="Genomic_DNA"/>
</dbReference>
<protein>
    <submittedName>
        <fullName evidence="6">Methyltransferase domain-containing protein</fullName>
    </submittedName>
</protein>
<organism evidence="6 7">
    <name type="scientific">Sphingobium nicotianae</name>
    <dbReference type="NCBI Taxonomy" id="2782607"/>
    <lineage>
        <taxon>Bacteria</taxon>
        <taxon>Pseudomonadati</taxon>
        <taxon>Pseudomonadota</taxon>
        <taxon>Alphaproteobacteria</taxon>
        <taxon>Sphingomonadales</taxon>
        <taxon>Sphingomonadaceae</taxon>
        <taxon>Sphingobium</taxon>
    </lineage>
</organism>
<sequence length="340" mass="36843">MKGQYLSPPVDDRLIWDAWLAMHNLPAMLAADEISLFDALVDGPLPLDALAARCNVNPRALGIMNSLLCGLGFLVRREGRYGLTPTSRNYLVKSSNFYWGVLLSGFRQSAPNTELLLAALAPDAAHEGGENAKGWEAGEIPLDRAIGIAAFMHAHSCAPAIGVAQHPVFADVKRFLDVGAGSGVFTIAVAQRWKHLRGSVLDLGTMCTAAQKYIDEGEVADRVDTVALDFFRQPWPSGYDALFFSNVFHDWSDETCLDLARKAFDVLPSGGRIMLHEALINDNFDGPATPASFSVLMLYGTQGRQFTLPEFAALLGKAGFVDCEASATCGYYSLVIARKP</sequence>
<dbReference type="InterPro" id="IPR036390">
    <property type="entry name" value="WH_DNA-bd_sf"/>
</dbReference>
<evidence type="ECO:0000256" key="2">
    <source>
        <dbReference type="ARBA" id="ARBA00022679"/>
    </source>
</evidence>
<dbReference type="Gene3D" id="3.40.50.150">
    <property type="entry name" value="Vaccinia Virus protein VP39"/>
    <property type="match status" value="1"/>
</dbReference>
<dbReference type="Pfam" id="PF08100">
    <property type="entry name" value="Dimerisation"/>
    <property type="match status" value="1"/>
</dbReference>
<dbReference type="InterPro" id="IPR001077">
    <property type="entry name" value="COMT_C"/>
</dbReference>
<dbReference type="InterPro" id="IPR036388">
    <property type="entry name" value="WH-like_DNA-bd_sf"/>
</dbReference>
<feature type="domain" description="O-methyltransferase C-terminal" evidence="4">
    <location>
        <begin position="169"/>
        <end position="320"/>
    </location>
</feature>
<proteinExistence type="predicted"/>
<dbReference type="SUPFAM" id="SSF46785">
    <property type="entry name" value="Winged helix' DNA-binding domain"/>
    <property type="match status" value="1"/>
</dbReference>
<dbReference type="GO" id="GO:0032259">
    <property type="term" value="P:methylation"/>
    <property type="evidence" value="ECO:0007669"/>
    <property type="project" value="UniProtKB-KW"/>
</dbReference>
<dbReference type="Proteomes" id="UP001138757">
    <property type="component" value="Unassembled WGS sequence"/>
</dbReference>
<evidence type="ECO:0000259" key="4">
    <source>
        <dbReference type="Pfam" id="PF00891"/>
    </source>
</evidence>
<keyword evidence="2" id="KW-0808">Transferase</keyword>
<accession>A0A9X1DAL5</accession>
<dbReference type="SUPFAM" id="SSF53335">
    <property type="entry name" value="S-adenosyl-L-methionine-dependent methyltransferases"/>
    <property type="match status" value="1"/>
</dbReference>
<gene>
    <name evidence="6" type="ORF">KK488_05815</name>
</gene>
<evidence type="ECO:0000313" key="7">
    <source>
        <dbReference type="Proteomes" id="UP001138757"/>
    </source>
</evidence>
<dbReference type="RefSeq" id="WP_214622198.1">
    <property type="nucleotide sequence ID" value="NZ_JAHGAW010000003.1"/>
</dbReference>
<comment type="caution">
    <text evidence="6">The sequence shown here is derived from an EMBL/GenBank/DDBJ whole genome shotgun (WGS) entry which is preliminary data.</text>
</comment>
<dbReference type="Pfam" id="PF00891">
    <property type="entry name" value="Methyltransf_2"/>
    <property type="match status" value="1"/>
</dbReference>
<keyword evidence="7" id="KW-1185">Reference proteome</keyword>
<evidence type="ECO:0000259" key="5">
    <source>
        <dbReference type="Pfam" id="PF08100"/>
    </source>
</evidence>
<evidence type="ECO:0000313" key="6">
    <source>
        <dbReference type="EMBL" id="MBT2186461.1"/>
    </source>
</evidence>
<dbReference type="Gene3D" id="1.10.10.10">
    <property type="entry name" value="Winged helix-like DNA-binding domain superfamily/Winged helix DNA-binding domain"/>
    <property type="match status" value="1"/>
</dbReference>
<dbReference type="GO" id="GO:0046983">
    <property type="term" value="F:protein dimerization activity"/>
    <property type="evidence" value="ECO:0007669"/>
    <property type="project" value="InterPro"/>
</dbReference>
<keyword evidence="1 6" id="KW-0489">Methyltransferase</keyword>
<dbReference type="InterPro" id="IPR012967">
    <property type="entry name" value="COMT_dimerisation"/>
</dbReference>